<dbReference type="SUPFAM" id="SSF57938">
    <property type="entry name" value="DnaJ/Hsp40 cysteine-rich domain"/>
    <property type="match status" value="1"/>
</dbReference>
<evidence type="ECO:0000313" key="7">
    <source>
        <dbReference type="Proteomes" id="UP000663879"/>
    </source>
</evidence>
<proteinExistence type="predicted"/>
<dbReference type="SUPFAM" id="SSF46565">
    <property type="entry name" value="Chaperone J-domain"/>
    <property type="match status" value="1"/>
</dbReference>
<keyword evidence="3" id="KW-0863">Zinc-finger</keyword>
<evidence type="ECO:0000256" key="3">
    <source>
        <dbReference type="ARBA" id="ARBA00022771"/>
    </source>
</evidence>
<dbReference type="Gene3D" id="2.60.260.20">
    <property type="entry name" value="Urease metallochaperone UreE, N-terminal domain"/>
    <property type="match status" value="2"/>
</dbReference>
<dbReference type="PANTHER" id="PTHR43888">
    <property type="entry name" value="DNAJ-LIKE-2, ISOFORM A-RELATED"/>
    <property type="match status" value="1"/>
</dbReference>
<dbReference type="GO" id="GO:0008270">
    <property type="term" value="F:zinc ion binding"/>
    <property type="evidence" value="ECO:0007669"/>
    <property type="project" value="UniProtKB-KW"/>
</dbReference>
<dbReference type="InterPro" id="IPR002939">
    <property type="entry name" value="DnaJ_C"/>
</dbReference>
<protein>
    <recommendedName>
        <fullName evidence="5">J domain-containing protein</fullName>
    </recommendedName>
</protein>
<dbReference type="Gene3D" id="1.10.287.110">
    <property type="entry name" value="DnaJ domain"/>
    <property type="match status" value="1"/>
</dbReference>
<evidence type="ECO:0000256" key="1">
    <source>
        <dbReference type="ARBA" id="ARBA00022723"/>
    </source>
</evidence>
<dbReference type="InterPro" id="IPR008971">
    <property type="entry name" value="HSP40/DnaJ_pept-bd"/>
</dbReference>
<dbReference type="CDD" id="cd10747">
    <property type="entry name" value="DnaJ_C"/>
    <property type="match status" value="1"/>
</dbReference>
<keyword evidence="2" id="KW-0677">Repeat</keyword>
<gene>
    <name evidence="6" type="ORF">OXX778_LOCUS2064</name>
</gene>
<dbReference type="SUPFAM" id="SSF49493">
    <property type="entry name" value="HSP40/DnaJ peptide-binding domain"/>
    <property type="match status" value="2"/>
</dbReference>
<dbReference type="PROSITE" id="PS00636">
    <property type="entry name" value="DNAJ_1"/>
    <property type="match status" value="1"/>
</dbReference>
<dbReference type="AlphaFoldDB" id="A0A813MD26"/>
<dbReference type="OrthoDB" id="550424at2759"/>
<sequence length="428" mass="49917">MSKDTKLYDLLGVASTCEENEIIIAYFEQAEKNHPDNTKKTDDESILKFNQIKFAYDILSNQIKRKYYDEHGLEATKEKYDKTEEEFNYDNYTSHNYYGHYVDQNDEEIYHDKKYTKNLVFSLKVSLKDLYRGAKKIFDYRVSVICKACQGSGLKKEDEKPKCSKCFDQTEEEKNAKIKEICPECNDGLNESENEIDSCEICKGAKVVSEEKTIEIVIEKGMQNLQKIAFTGLSDQMPGFETGDLIFIIEQAKHERFKRYEDHLIMKHTVNLNEALCGFKFLFRHLDGRVKVVNHSGGEYINYQTIKCIPNLGMPKFNSSSFGDLFIKFNVEFPTNKSLNLEKIKILEEILPEKRVLDFEDEDKDKVVEVTSNHVDKDFFKGRTVDEEIIYTVDENMPEEAFVIRDDEHDNAYADLHNTTQRIECNNQ</sequence>
<dbReference type="InterPro" id="IPR036410">
    <property type="entry name" value="HSP_DnaJ_Cys-rich_dom_sf"/>
</dbReference>
<reference evidence="6" key="1">
    <citation type="submission" date="2021-02" db="EMBL/GenBank/DDBJ databases">
        <authorList>
            <person name="Nowell W R."/>
        </authorList>
    </citation>
    <scope>NUCLEOTIDE SEQUENCE</scope>
    <source>
        <strain evidence="6">Ploen Becks lab</strain>
    </source>
</reference>
<dbReference type="CDD" id="cd06257">
    <property type="entry name" value="DnaJ"/>
    <property type="match status" value="1"/>
</dbReference>
<evidence type="ECO:0000313" key="6">
    <source>
        <dbReference type="EMBL" id="CAF0719704.1"/>
    </source>
</evidence>
<dbReference type="Pfam" id="PF00226">
    <property type="entry name" value="DnaJ"/>
    <property type="match status" value="1"/>
</dbReference>
<dbReference type="PROSITE" id="PS50076">
    <property type="entry name" value="DNAJ_2"/>
    <property type="match status" value="1"/>
</dbReference>
<dbReference type="GO" id="GO:0030544">
    <property type="term" value="F:Hsp70 protein binding"/>
    <property type="evidence" value="ECO:0007669"/>
    <property type="project" value="InterPro"/>
</dbReference>
<dbReference type="EMBL" id="CAJNOC010000149">
    <property type="protein sequence ID" value="CAF0719704.1"/>
    <property type="molecule type" value="Genomic_DNA"/>
</dbReference>
<dbReference type="InterPro" id="IPR018253">
    <property type="entry name" value="DnaJ_domain_CS"/>
</dbReference>
<name>A0A813MD26_9BILA</name>
<dbReference type="GO" id="GO:0051082">
    <property type="term" value="F:unfolded protein binding"/>
    <property type="evidence" value="ECO:0007669"/>
    <property type="project" value="InterPro"/>
</dbReference>
<comment type="caution">
    <text evidence="6">The sequence shown here is derived from an EMBL/GenBank/DDBJ whole genome shotgun (WGS) entry which is preliminary data.</text>
</comment>
<dbReference type="InterPro" id="IPR036869">
    <property type="entry name" value="J_dom_sf"/>
</dbReference>
<dbReference type="GO" id="GO:0006457">
    <property type="term" value="P:protein folding"/>
    <property type="evidence" value="ECO:0007669"/>
    <property type="project" value="InterPro"/>
</dbReference>
<feature type="domain" description="J" evidence="5">
    <location>
        <begin position="6"/>
        <end position="72"/>
    </location>
</feature>
<dbReference type="SMART" id="SM00271">
    <property type="entry name" value="DnaJ"/>
    <property type="match status" value="1"/>
</dbReference>
<evidence type="ECO:0000259" key="5">
    <source>
        <dbReference type="PROSITE" id="PS50076"/>
    </source>
</evidence>
<dbReference type="InterPro" id="IPR044713">
    <property type="entry name" value="DNJA1/2-like"/>
</dbReference>
<dbReference type="Proteomes" id="UP000663879">
    <property type="component" value="Unassembled WGS sequence"/>
</dbReference>
<dbReference type="FunFam" id="2.60.260.20:FF:000003">
    <property type="entry name" value="DnaJ subfamily A member 2"/>
    <property type="match status" value="1"/>
</dbReference>
<accession>A0A813MD26</accession>
<dbReference type="Gene3D" id="2.10.230.10">
    <property type="entry name" value="Heat shock protein DnaJ, cysteine-rich domain"/>
    <property type="match status" value="1"/>
</dbReference>
<evidence type="ECO:0000256" key="4">
    <source>
        <dbReference type="ARBA" id="ARBA00022833"/>
    </source>
</evidence>
<dbReference type="PRINTS" id="PR00625">
    <property type="entry name" value="JDOMAIN"/>
</dbReference>
<organism evidence="6 7">
    <name type="scientific">Brachionus calyciflorus</name>
    <dbReference type="NCBI Taxonomy" id="104777"/>
    <lineage>
        <taxon>Eukaryota</taxon>
        <taxon>Metazoa</taxon>
        <taxon>Spiralia</taxon>
        <taxon>Gnathifera</taxon>
        <taxon>Rotifera</taxon>
        <taxon>Eurotatoria</taxon>
        <taxon>Monogononta</taxon>
        <taxon>Pseudotrocha</taxon>
        <taxon>Ploima</taxon>
        <taxon>Brachionidae</taxon>
        <taxon>Brachionus</taxon>
    </lineage>
</organism>
<evidence type="ECO:0000256" key="2">
    <source>
        <dbReference type="ARBA" id="ARBA00022737"/>
    </source>
</evidence>
<keyword evidence="7" id="KW-1185">Reference proteome</keyword>
<keyword evidence="1" id="KW-0479">Metal-binding</keyword>
<dbReference type="InterPro" id="IPR001623">
    <property type="entry name" value="DnaJ_domain"/>
</dbReference>
<dbReference type="Pfam" id="PF01556">
    <property type="entry name" value="DnaJ_C"/>
    <property type="match status" value="1"/>
</dbReference>
<keyword evidence="4" id="KW-0862">Zinc</keyword>